<evidence type="ECO:0000256" key="1">
    <source>
        <dbReference type="SAM" id="SignalP"/>
    </source>
</evidence>
<proteinExistence type="predicted"/>
<dbReference type="KEGG" id="maga:Mag101_16510"/>
<name>A0A1Q2M8J5_9GAMM</name>
<organism evidence="2 3">
    <name type="scientific">Microbulbifer agarilyticus</name>
    <dbReference type="NCBI Taxonomy" id="260552"/>
    <lineage>
        <taxon>Bacteria</taxon>
        <taxon>Pseudomonadati</taxon>
        <taxon>Pseudomonadota</taxon>
        <taxon>Gammaproteobacteria</taxon>
        <taxon>Cellvibrionales</taxon>
        <taxon>Microbulbiferaceae</taxon>
        <taxon>Microbulbifer</taxon>
    </lineage>
</organism>
<protein>
    <recommendedName>
        <fullName evidence="4">Peptidase M10 metallopeptidase domain-containing protein</fullName>
    </recommendedName>
</protein>
<gene>
    <name evidence="2" type="ORF">Mag101_16510</name>
</gene>
<evidence type="ECO:0008006" key="4">
    <source>
        <dbReference type="Google" id="ProtNLM"/>
    </source>
</evidence>
<sequence>MKLQKLNLAIGLAVIAAGAQAGGPLYIHEPTMQPYKWDTSKGDIPVYTDGGPMTPTKDGGEAQAFTVDYDGTVFLSIDQANAITAKAVAEWSNVETSTLRMSIQGTIEEQTGIADVNETNVGQIYATENGYGFWVNYDTDGQILEQYFGVPKSAVLGIAFPEWADEETGEITEATALMNGWFVDVNDTNGEMVAGVFTHEFGHAINMSHSQANGHFSYMAAGYRPYYDGVPGCSNVNRYTGFPTPAADTIETMFPFINVRGEQGRQQAMISVRDDIVNISDLYPTDAYRTQYGSITGTLYLKDGSTEYSGINMVARNLDDPMYDVITQQSGNQTQGLVGPDGTFTINGLQPGARYVLYTDTIKAGGYPTRQTAIVSEAEYWNEGESSNPALDAACDVTPIVLQAGESKQVEMYFNGYEDGIQYTPLVEAFVTDMAKNGQRSLGTAGGGTPFIYDAVQESFELHPEVSLSSSGGQMNKNATKAAVTADLDGNGIKNPAIWNLRSHHLTPMQDLTGDSCGGSGSAGVQSATVWDMDDTGDTIVGLAYKDVDGDGSCQRSGAGEIVPVKWNKHGEIEELSYDLPGYVQWVRADRISGSGDVITGSSTYKQVAWIDGQFRDLFTEFGARNSTAMNHDGSVVALDTDTGVKLWNTKTDALEDIGGLTWCEDMDYNHFFLGNLCTNPSFGPEFVQSYFGPIRVMPTDMNEDGTVLVGRAGSFFTGFIGAVYLKDVGWINTRDFFNKQGVVEASQWPADNPLALSGKGDQMMANLAGATITFAVDMETAFVCDGGEDREVKFPNQLIAEIKDGAEFGRCAHLND</sequence>
<dbReference type="Proteomes" id="UP000188219">
    <property type="component" value="Chromosome"/>
</dbReference>
<dbReference type="Gene3D" id="3.40.390.10">
    <property type="entry name" value="Collagenase (Catalytic Domain)"/>
    <property type="match status" value="1"/>
</dbReference>
<reference evidence="2" key="1">
    <citation type="submission" date="2017-02" db="EMBL/GenBank/DDBJ databases">
        <title>Genome of Microbulbifer agarilyticus GP101.</title>
        <authorList>
            <person name="Jung J."/>
            <person name="Bae S.S."/>
            <person name="Baek K."/>
        </authorList>
    </citation>
    <scope>NUCLEOTIDE SEQUENCE [LARGE SCALE GENOMIC DNA]</scope>
    <source>
        <strain evidence="2">GP101</strain>
    </source>
</reference>
<accession>A0A1Q2M8J5</accession>
<dbReference type="RefSeq" id="WP_077407506.1">
    <property type="nucleotide sequence ID" value="NZ_CP019650.1"/>
</dbReference>
<feature type="chain" id="PRO_5013088958" description="Peptidase M10 metallopeptidase domain-containing protein" evidence="1">
    <location>
        <begin position="22"/>
        <end position="817"/>
    </location>
</feature>
<evidence type="ECO:0000313" key="2">
    <source>
        <dbReference type="EMBL" id="AQQ69053.1"/>
    </source>
</evidence>
<dbReference type="AlphaFoldDB" id="A0A1Q2M8J5"/>
<keyword evidence="1" id="KW-0732">Signal</keyword>
<dbReference type="GO" id="GO:0008237">
    <property type="term" value="F:metallopeptidase activity"/>
    <property type="evidence" value="ECO:0007669"/>
    <property type="project" value="InterPro"/>
</dbReference>
<dbReference type="InterPro" id="IPR024079">
    <property type="entry name" value="MetalloPept_cat_dom_sf"/>
</dbReference>
<dbReference type="EMBL" id="CP019650">
    <property type="protein sequence ID" value="AQQ69053.1"/>
    <property type="molecule type" value="Genomic_DNA"/>
</dbReference>
<evidence type="ECO:0000313" key="3">
    <source>
        <dbReference type="Proteomes" id="UP000188219"/>
    </source>
</evidence>
<keyword evidence="3" id="KW-1185">Reference proteome</keyword>
<dbReference type="SUPFAM" id="SSF55486">
    <property type="entry name" value="Metalloproteases ('zincins'), catalytic domain"/>
    <property type="match status" value="1"/>
</dbReference>
<feature type="signal peptide" evidence="1">
    <location>
        <begin position="1"/>
        <end position="21"/>
    </location>
</feature>
<dbReference type="OrthoDB" id="8865538at2"/>